<dbReference type="InterPro" id="IPR054080">
    <property type="entry name" value="TPR1-like_2nd"/>
</dbReference>
<feature type="repeat" description="WD" evidence="3">
    <location>
        <begin position="687"/>
        <end position="717"/>
    </location>
</feature>
<dbReference type="InterPro" id="IPR001680">
    <property type="entry name" value="WD40_rpt"/>
</dbReference>
<dbReference type="SUPFAM" id="SSF50978">
    <property type="entry name" value="WD40 repeat-like"/>
    <property type="match status" value="1"/>
</dbReference>
<name>A0AAD1Y989_EUPCR</name>
<comment type="caution">
    <text evidence="6">The sequence shown here is derived from an EMBL/GenBank/DDBJ whole genome shotgun (WGS) entry which is preliminary data.</text>
</comment>
<dbReference type="InterPro" id="IPR040067">
    <property type="entry name" value="WDR47"/>
</dbReference>
<feature type="compositionally biased region" description="Acidic residues" evidence="4">
    <location>
        <begin position="357"/>
        <end position="366"/>
    </location>
</feature>
<dbReference type="SMART" id="SM00320">
    <property type="entry name" value="WD40"/>
    <property type="match status" value="6"/>
</dbReference>
<dbReference type="PANTHER" id="PTHR19863:SF5">
    <property type="entry name" value="WD REPEAT-CONTAINING PROTEIN 47"/>
    <property type="match status" value="1"/>
</dbReference>
<organism evidence="6 7">
    <name type="scientific">Euplotes crassus</name>
    <dbReference type="NCBI Taxonomy" id="5936"/>
    <lineage>
        <taxon>Eukaryota</taxon>
        <taxon>Sar</taxon>
        <taxon>Alveolata</taxon>
        <taxon>Ciliophora</taxon>
        <taxon>Intramacronucleata</taxon>
        <taxon>Spirotrichea</taxon>
        <taxon>Hypotrichia</taxon>
        <taxon>Euplotida</taxon>
        <taxon>Euplotidae</taxon>
        <taxon>Moneuplotes</taxon>
    </lineage>
</organism>
<keyword evidence="1 3" id="KW-0853">WD repeat</keyword>
<feature type="compositionally biased region" description="Polar residues" evidence="4">
    <location>
        <begin position="369"/>
        <end position="390"/>
    </location>
</feature>
<reference evidence="6" key="1">
    <citation type="submission" date="2023-07" db="EMBL/GenBank/DDBJ databases">
        <authorList>
            <consortium name="AG Swart"/>
            <person name="Singh M."/>
            <person name="Singh A."/>
            <person name="Seah K."/>
            <person name="Emmerich C."/>
        </authorList>
    </citation>
    <scope>NUCLEOTIDE SEQUENCE</scope>
    <source>
        <strain evidence="6">DP1</strain>
    </source>
</reference>
<dbReference type="Pfam" id="PF00400">
    <property type="entry name" value="WD40"/>
    <property type="match status" value="5"/>
</dbReference>
<dbReference type="CDD" id="cd00200">
    <property type="entry name" value="WD40"/>
    <property type="match status" value="1"/>
</dbReference>
<dbReference type="PROSITE" id="PS50294">
    <property type="entry name" value="WD_REPEATS_REGION"/>
    <property type="match status" value="3"/>
</dbReference>
<keyword evidence="2" id="KW-0677">Repeat</keyword>
<dbReference type="InterPro" id="IPR036322">
    <property type="entry name" value="WD40_repeat_dom_sf"/>
</dbReference>
<feature type="region of interest" description="Disordered" evidence="4">
    <location>
        <begin position="357"/>
        <end position="390"/>
    </location>
</feature>
<feature type="repeat" description="WD" evidence="3">
    <location>
        <begin position="597"/>
        <end position="638"/>
    </location>
</feature>
<dbReference type="InterPro" id="IPR019775">
    <property type="entry name" value="WD40_repeat_CS"/>
</dbReference>
<dbReference type="EMBL" id="CAMPGE010029520">
    <property type="protein sequence ID" value="CAI2387000.1"/>
    <property type="molecule type" value="Genomic_DNA"/>
</dbReference>
<dbReference type="PROSITE" id="PS50897">
    <property type="entry name" value="CTLH"/>
    <property type="match status" value="1"/>
</dbReference>
<dbReference type="PROSITE" id="PS00678">
    <property type="entry name" value="WD_REPEATS_1"/>
    <property type="match status" value="1"/>
</dbReference>
<dbReference type="Gene3D" id="2.130.10.10">
    <property type="entry name" value="YVTN repeat-like/Quinoprotein amine dehydrogenase"/>
    <property type="match status" value="2"/>
</dbReference>
<dbReference type="SMART" id="SM00667">
    <property type="entry name" value="LisH"/>
    <property type="match status" value="1"/>
</dbReference>
<evidence type="ECO:0000256" key="2">
    <source>
        <dbReference type="ARBA" id="ARBA00022737"/>
    </source>
</evidence>
<dbReference type="SMART" id="SM00668">
    <property type="entry name" value="CTLH"/>
    <property type="match status" value="1"/>
</dbReference>
<dbReference type="Proteomes" id="UP001295684">
    <property type="component" value="Unassembled WGS sequence"/>
</dbReference>
<dbReference type="PROSITE" id="PS50082">
    <property type="entry name" value="WD_REPEATS_2"/>
    <property type="match status" value="5"/>
</dbReference>
<evidence type="ECO:0000313" key="6">
    <source>
        <dbReference type="EMBL" id="CAI2387000.1"/>
    </source>
</evidence>
<dbReference type="InterPro" id="IPR015943">
    <property type="entry name" value="WD40/YVTN_repeat-like_dom_sf"/>
</dbReference>
<proteinExistence type="predicted"/>
<dbReference type="InterPro" id="IPR006595">
    <property type="entry name" value="CTLH_C"/>
</dbReference>
<dbReference type="PANTHER" id="PTHR19863">
    <property type="entry name" value="NEMITIN (NEURONAL ENRICHED MAP INTERACTING PROTEIN) HOMOLOG"/>
    <property type="match status" value="1"/>
</dbReference>
<feature type="domain" description="CTLH" evidence="5">
    <location>
        <begin position="40"/>
        <end position="97"/>
    </location>
</feature>
<dbReference type="InterPro" id="IPR006594">
    <property type="entry name" value="LisH"/>
</dbReference>
<evidence type="ECO:0000256" key="4">
    <source>
        <dbReference type="SAM" id="MobiDB-lite"/>
    </source>
</evidence>
<dbReference type="Pfam" id="PF21889">
    <property type="entry name" value="TPR1-like_2nd"/>
    <property type="match status" value="1"/>
</dbReference>
<feature type="repeat" description="WD" evidence="3">
    <location>
        <begin position="729"/>
        <end position="764"/>
    </location>
</feature>
<evidence type="ECO:0000313" key="7">
    <source>
        <dbReference type="Proteomes" id="UP001295684"/>
    </source>
</evidence>
<keyword evidence="7" id="KW-1185">Reference proteome</keyword>
<evidence type="ECO:0000259" key="5">
    <source>
        <dbReference type="PROSITE" id="PS50897"/>
    </source>
</evidence>
<feature type="repeat" description="WD" evidence="3">
    <location>
        <begin position="553"/>
        <end position="596"/>
    </location>
</feature>
<evidence type="ECO:0000256" key="3">
    <source>
        <dbReference type="PROSITE-ProRule" id="PRU00221"/>
    </source>
</evidence>
<dbReference type="PROSITE" id="PS50896">
    <property type="entry name" value="LISH"/>
    <property type="match status" value="1"/>
</dbReference>
<dbReference type="AlphaFoldDB" id="A0AAD1Y989"/>
<evidence type="ECO:0000256" key="1">
    <source>
        <dbReference type="ARBA" id="ARBA00022574"/>
    </source>
</evidence>
<sequence length="764" mass="87696">MEGLSHKSIIYLILDYLQRNKLFRSLLSLETETQIELYKYSKEIKFFRNLIIEGQWEDAENFLQPLKLKKNFNHNAVVFELRRQKFLEMVDQNESYKTYVKALKDLEELCPKEEFNSLCYCLTISSLNEHPDYQKWSSQNGRFQAFENCKKHLCSVFTLQEDAKVNLESSLEELLQYSYNTLHRKASEMIQKELNKSISSSAQKKDQDYSQYESYKSRGKSFKSKYQKYPEDKSSSMMLIGLQEKEQMLMMSDPEVANENRNSFDDNNLDRDTSCLRTNQDDSQDQVSVHRDTSMINQIPSSHLDEVHSKLFRESMRKGSPIGVRTLERNQDTNMSKILSQSYPNNILDHEDQDLIQEEEEEETEGEISFSQEGINPSQLQASERSLNTQQKDDFIPQEDRMYNFQNNLYSESNLESENDLNPLGLVERGILTDSLPIRTGCFNGDYLAIGTNSQSLKICNIAKFMGDFGERPLSDQPDFLPKVETDESLEEIPVIFNQLNHHEGSIYCLDWTRCERLIASGSNDRKIKILVCPPLNELEEGEESDNLLELTLIGHQAIVRTLCFDPDNELSLVSGGEGDSSLKIWNTETGENILDLEGHSDGIFSIRPNFDGSFFASVGKDMLLKVWDLRQNKCAFSIDCSEFGETTCVSLNSEVHNIHSKIAAVSHTFGGISIWDLNMRKCVNDIKAHEKETRSVSFSYDGKYLASGGFDSTIQICDLLKECEIVQTLHHSNKVISVKWHSQQSILLSTSADKTAKIWSPSY</sequence>
<gene>
    <name evidence="6" type="ORF">ECRASSUSDP1_LOCUS28626</name>
</gene>
<accession>A0AAD1Y989</accession>
<protein>
    <recommendedName>
        <fullName evidence="5">CTLH domain-containing protein</fullName>
    </recommendedName>
</protein>
<feature type="repeat" description="WD" evidence="3">
    <location>
        <begin position="500"/>
        <end position="530"/>
    </location>
</feature>